<dbReference type="InterPro" id="IPR011335">
    <property type="entry name" value="Restrct_endonuc-II-like"/>
</dbReference>
<dbReference type="PANTHER" id="PTHR36558:SF1">
    <property type="entry name" value="RESTRICTION ENDONUCLEASE DOMAIN-CONTAINING PROTEIN-RELATED"/>
    <property type="match status" value="1"/>
</dbReference>
<evidence type="ECO:0000313" key="3">
    <source>
        <dbReference type="Proteomes" id="UP000078090"/>
    </source>
</evidence>
<dbReference type="InterPro" id="IPR012296">
    <property type="entry name" value="Nuclease_put_TT1808"/>
</dbReference>
<proteinExistence type="predicted"/>
<reference evidence="2 3" key="1">
    <citation type="submission" date="2016-03" db="EMBL/GenBank/DDBJ databases">
        <authorList>
            <person name="Ploux O."/>
        </authorList>
    </citation>
    <scope>NUCLEOTIDE SEQUENCE [LARGE SCALE GENOMIC DNA]</scope>
    <source>
        <strain evidence="2 3">R-45363</strain>
    </source>
</reference>
<dbReference type="Pfam" id="PF05685">
    <property type="entry name" value="Uma2"/>
    <property type="match status" value="1"/>
</dbReference>
<name>A0A177MEF7_METMH</name>
<feature type="domain" description="Putative restriction endonuclease" evidence="1">
    <location>
        <begin position="12"/>
        <end position="165"/>
    </location>
</feature>
<evidence type="ECO:0000313" key="2">
    <source>
        <dbReference type="EMBL" id="OAI03360.1"/>
    </source>
</evidence>
<protein>
    <recommendedName>
        <fullName evidence="1">Putative restriction endonuclease domain-containing protein</fullName>
    </recommendedName>
</protein>
<dbReference type="AlphaFoldDB" id="A0A177MEF7"/>
<dbReference type="Proteomes" id="UP000078090">
    <property type="component" value="Unassembled WGS sequence"/>
</dbReference>
<gene>
    <name evidence="2" type="ORF">A1332_16005</name>
</gene>
<organism evidence="2 3">
    <name type="scientific">Methylomonas methanica</name>
    <dbReference type="NCBI Taxonomy" id="421"/>
    <lineage>
        <taxon>Bacteria</taxon>
        <taxon>Pseudomonadati</taxon>
        <taxon>Pseudomonadota</taxon>
        <taxon>Gammaproteobacteria</taxon>
        <taxon>Methylococcales</taxon>
        <taxon>Methylococcaceae</taxon>
        <taxon>Methylomonas</taxon>
    </lineage>
</organism>
<dbReference type="SUPFAM" id="SSF52980">
    <property type="entry name" value="Restriction endonuclease-like"/>
    <property type="match status" value="1"/>
</dbReference>
<dbReference type="InterPro" id="IPR008538">
    <property type="entry name" value="Uma2"/>
</dbReference>
<dbReference type="Gene3D" id="3.90.1570.10">
    <property type="entry name" value="tt1808, chain A"/>
    <property type="match status" value="1"/>
</dbReference>
<dbReference type="PANTHER" id="PTHR36558">
    <property type="entry name" value="GLR1098 PROTEIN"/>
    <property type="match status" value="1"/>
</dbReference>
<sequence length="187" mass="21030">MQTALQQHFTAEDFLAWEEAQVEKHEFVAGEVFAMVGARQDHVVVSGNIFAGLKQRLRGTPCRPYVADLKLRVDAADAFFYPDVMVSCHPGDLGNQQFISNPSLVVEVLSDSTAAYDRGSKFAAYRQLESLKEYLIVDIDARRVECFSRTPDNDWLLHDYLGEVDCQLHSLSLSLPLAEIFEDIETA</sequence>
<dbReference type="EMBL" id="LUUG01000079">
    <property type="protein sequence ID" value="OAI03360.1"/>
    <property type="molecule type" value="Genomic_DNA"/>
</dbReference>
<evidence type="ECO:0000259" key="1">
    <source>
        <dbReference type="Pfam" id="PF05685"/>
    </source>
</evidence>
<comment type="caution">
    <text evidence="2">The sequence shown here is derived from an EMBL/GenBank/DDBJ whole genome shotgun (WGS) entry which is preliminary data.</text>
</comment>
<dbReference type="CDD" id="cd06260">
    <property type="entry name" value="DUF820-like"/>
    <property type="match status" value="1"/>
</dbReference>
<dbReference type="OrthoDB" id="26750at2"/>
<accession>A0A177MEF7</accession>
<dbReference type="RefSeq" id="WP_064009044.1">
    <property type="nucleotide sequence ID" value="NZ_LUUG01000079.1"/>
</dbReference>